<feature type="compositionally biased region" description="Polar residues" evidence="1">
    <location>
        <begin position="166"/>
        <end position="184"/>
    </location>
</feature>
<organism evidence="2 3">
    <name type="scientific">Carex littledalei</name>
    <dbReference type="NCBI Taxonomy" id="544730"/>
    <lineage>
        <taxon>Eukaryota</taxon>
        <taxon>Viridiplantae</taxon>
        <taxon>Streptophyta</taxon>
        <taxon>Embryophyta</taxon>
        <taxon>Tracheophyta</taxon>
        <taxon>Spermatophyta</taxon>
        <taxon>Magnoliopsida</taxon>
        <taxon>Liliopsida</taxon>
        <taxon>Poales</taxon>
        <taxon>Cyperaceae</taxon>
        <taxon>Cyperoideae</taxon>
        <taxon>Cariceae</taxon>
        <taxon>Carex</taxon>
        <taxon>Carex subgen. Euthyceras</taxon>
    </lineage>
</organism>
<reference evidence="2" key="1">
    <citation type="submission" date="2020-01" db="EMBL/GenBank/DDBJ databases">
        <title>Genome sequence of Kobresia littledalei, the first chromosome-level genome in the family Cyperaceae.</title>
        <authorList>
            <person name="Qu G."/>
        </authorList>
    </citation>
    <scope>NUCLEOTIDE SEQUENCE</scope>
    <source>
        <strain evidence="2">C.B.Clarke</strain>
        <tissue evidence="2">Leaf</tissue>
    </source>
</reference>
<dbReference type="EMBL" id="SWLB01000021">
    <property type="protein sequence ID" value="KAF3324732.1"/>
    <property type="molecule type" value="Genomic_DNA"/>
</dbReference>
<evidence type="ECO:0000256" key="1">
    <source>
        <dbReference type="SAM" id="MobiDB-lite"/>
    </source>
</evidence>
<dbReference type="Proteomes" id="UP000623129">
    <property type="component" value="Unassembled WGS sequence"/>
</dbReference>
<dbReference type="AlphaFoldDB" id="A0A833V5C0"/>
<evidence type="ECO:0000313" key="3">
    <source>
        <dbReference type="Proteomes" id="UP000623129"/>
    </source>
</evidence>
<accession>A0A833V5C0</accession>
<dbReference type="OrthoDB" id="1770at2759"/>
<sequence length="193" mass="21841">MGEDNLRWDRGLHDFRSLLSLKEAPPLPDLMRIPISTSGTSSSHGVTPLLRRCWCMLRGHILLSSLCIEINPEKGREEFCSATQTSGGTGVKDFMDNMGLGMIEQNNSLEACQGDVDSGTSTVSLMTWWLMHSRVKEDMSKHARTMMVMYRVTSWLKWLRTSKTRPNVVQTSKPGGLTSKQTPWHNPMHDQYN</sequence>
<keyword evidence="3" id="KW-1185">Reference proteome</keyword>
<comment type="caution">
    <text evidence="2">The sequence shown here is derived from an EMBL/GenBank/DDBJ whole genome shotgun (WGS) entry which is preliminary data.</text>
</comment>
<proteinExistence type="predicted"/>
<name>A0A833V5C0_9POAL</name>
<protein>
    <submittedName>
        <fullName evidence="2">ATPase GET3-like protein</fullName>
    </submittedName>
</protein>
<evidence type="ECO:0000313" key="2">
    <source>
        <dbReference type="EMBL" id="KAF3324732.1"/>
    </source>
</evidence>
<gene>
    <name evidence="2" type="ORF">FCM35_KLT10889</name>
</gene>
<feature type="region of interest" description="Disordered" evidence="1">
    <location>
        <begin position="166"/>
        <end position="193"/>
    </location>
</feature>